<dbReference type="Proteomes" id="UP000663720">
    <property type="component" value="Chromosome"/>
</dbReference>
<evidence type="ECO:0000259" key="8">
    <source>
        <dbReference type="Pfam" id="PF01416"/>
    </source>
</evidence>
<evidence type="ECO:0000256" key="3">
    <source>
        <dbReference type="ARBA" id="ARBA00023235"/>
    </source>
</evidence>
<sequence length="247" mass="28001">MKNFKLTIEYDGTAYHGWQIQKKARTIQQEIQQALELMTRQKIVLNGSGRTDAGVHAMAQTANFKCTTDLSAHVFQKGLNSLLDDDIVILDCQEVPENFHARFDAKAKTYKYRILNRDLPSAIDRNYVWFIRSPLNIENMNQAAKHIIGTHDFKSFEGTGSPRIHTIRSITKAEFTIQDNGFLSFHIQGNGFLRYMVRNIVGTLADAGLEKISPDEFRQVLLSKNRNNAGITAPAQGLFLMCVDYES</sequence>
<comment type="catalytic activity">
    <reaction evidence="4 7">
        <text>uridine(38/39/40) in tRNA = pseudouridine(38/39/40) in tRNA</text>
        <dbReference type="Rhea" id="RHEA:22376"/>
        <dbReference type="Rhea" id="RHEA-COMP:10085"/>
        <dbReference type="Rhea" id="RHEA-COMP:10087"/>
        <dbReference type="ChEBI" id="CHEBI:65314"/>
        <dbReference type="ChEBI" id="CHEBI:65315"/>
        <dbReference type="EC" id="5.4.99.12"/>
    </reaction>
</comment>
<comment type="caution">
    <text evidence="4">Lacks conserved residue(s) required for the propagation of feature annotation.</text>
</comment>
<feature type="active site" description="Nucleophile" evidence="4 5">
    <location>
        <position position="52"/>
    </location>
</feature>
<dbReference type="InterPro" id="IPR020103">
    <property type="entry name" value="PsdUridine_synth_cat_dom_sf"/>
</dbReference>
<dbReference type="PANTHER" id="PTHR11142:SF0">
    <property type="entry name" value="TRNA PSEUDOURIDINE SYNTHASE-LIKE 1"/>
    <property type="match status" value="1"/>
</dbReference>
<dbReference type="HAMAP" id="MF_00171">
    <property type="entry name" value="TruA"/>
    <property type="match status" value="1"/>
</dbReference>
<dbReference type="GO" id="GO:0031119">
    <property type="term" value="P:tRNA pseudouridine synthesis"/>
    <property type="evidence" value="ECO:0007669"/>
    <property type="project" value="UniProtKB-UniRule"/>
</dbReference>
<feature type="domain" description="Pseudouridine synthase I TruA alpha/beta" evidence="8">
    <location>
        <begin position="143"/>
        <end position="246"/>
    </location>
</feature>
<organism evidence="9 10">
    <name type="scientific">Desulfonema limicola</name>
    <dbReference type="NCBI Taxonomy" id="45656"/>
    <lineage>
        <taxon>Bacteria</taxon>
        <taxon>Pseudomonadati</taxon>
        <taxon>Thermodesulfobacteriota</taxon>
        <taxon>Desulfobacteria</taxon>
        <taxon>Desulfobacterales</taxon>
        <taxon>Desulfococcaceae</taxon>
        <taxon>Desulfonema</taxon>
    </lineage>
</organism>
<dbReference type="Pfam" id="PF01416">
    <property type="entry name" value="PseudoU_synth_1"/>
    <property type="match status" value="2"/>
</dbReference>
<keyword evidence="3 4" id="KW-0413">Isomerase</keyword>
<evidence type="ECO:0000256" key="4">
    <source>
        <dbReference type="HAMAP-Rule" id="MF_00171"/>
    </source>
</evidence>
<proteinExistence type="inferred from homology"/>
<dbReference type="EMBL" id="CP061799">
    <property type="protein sequence ID" value="QTA82387.1"/>
    <property type="molecule type" value="Genomic_DNA"/>
</dbReference>
<dbReference type="Gene3D" id="3.30.70.580">
    <property type="entry name" value="Pseudouridine synthase I, catalytic domain, N-terminal subdomain"/>
    <property type="match status" value="1"/>
</dbReference>
<dbReference type="KEGG" id="dli:dnl_47620"/>
<dbReference type="InterPro" id="IPR001406">
    <property type="entry name" value="PsdUridine_synth_TruA"/>
</dbReference>
<keyword evidence="10" id="KW-1185">Reference proteome</keyword>
<comment type="function">
    <text evidence="4">Formation of pseudouridine at positions 38, 39 and 40 in the anticodon stem and loop of transfer RNAs.</text>
</comment>
<evidence type="ECO:0000313" key="10">
    <source>
        <dbReference type="Proteomes" id="UP000663720"/>
    </source>
</evidence>
<dbReference type="FunFam" id="3.30.70.580:FF:000001">
    <property type="entry name" value="tRNA pseudouridine synthase A"/>
    <property type="match status" value="1"/>
</dbReference>
<dbReference type="SUPFAM" id="SSF55120">
    <property type="entry name" value="Pseudouridine synthase"/>
    <property type="match status" value="1"/>
</dbReference>
<evidence type="ECO:0000256" key="7">
    <source>
        <dbReference type="RuleBase" id="RU003792"/>
    </source>
</evidence>
<evidence type="ECO:0000256" key="2">
    <source>
        <dbReference type="ARBA" id="ARBA00022694"/>
    </source>
</evidence>
<evidence type="ECO:0000313" key="9">
    <source>
        <dbReference type="EMBL" id="QTA82387.1"/>
    </source>
</evidence>
<name>A0A975BBJ8_9BACT</name>
<accession>A0A975BBJ8</accession>
<evidence type="ECO:0000256" key="5">
    <source>
        <dbReference type="PIRSR" id="PIRSR001430-1"/>
    </source>
</evidence>
<dbReference type="EC" id="5.4.99.12" evidence="4"/>
<dbReference type="PIRSF" id="PIRSF001430">
    <property type="entry name" value="tRNA_psdUrid_synth"/>
    <property type="match status" value="1"/>
</dbReference>
<feature type="domain" description="Pseudouridine synthase I TruA alpha/beta" evidence="8">
    <location>
        <begin position="8"/>
        <end position="104"/>
    </location>
</feature>
<dbReference type="NCBIfam" id="TIGR00071">
    <property type="entry name" value="hisT_truA"/>
    <property type="match status" value="1"/>
</dbReference>
<gene>
    <name evidence="4 9" type="primary">truA</name>
    <name evidence="9" type="ORF">dnl_47620</name>
</gene>
<comment type="similarity">
    <text evidence="1 4 7">Belongs to the tRNA pseudouridine synthase TruA family.</text>
</comment>
<dbReference type="PANTHER" id="PTHR11142">
    <property type="entry name" value="PSEUDOURIDYLATE SYNTHASE"/>
    <property type="match status" value="1"/>
</dbReference>
<dbReference type="InterPro" id="IPR020094">
    <property type="entry name" value="TruA/RsuA/RluB/E/F_N"/>
</dbReference>
<reference evidence="9" key="1">
    <citation type="journal article" date="2021" name="Microb. Physiol.">
        <title>Proteogenomic Insights into the Physiology of Marine, Sulfate-Reducing, Filamentous Desulfonema limicola and Desulfonema magnum.</title>
        <authorList>
            <person name="Schnaars V."/>
            <person name="Wohlbrand L."/>
            <person name="Scheve S."/>
            <person name="Hinrichs C."/>
            <person name="Reinhardt R."/>
            <person name="Rabus R."/>
        </authorList>
    </citation>
    <scope>NUCLEOTIDE SEQUENCE</scope>
    <source>
        <strain evidence="9">5ac10</strain>
    </source>
</reference>
<dbReference type="RefSeq" id="WP_207688328.1">
    <property type="nucleotide sequence ID" value="NZ_CP061799.1"/>
</dbReference>
<evidence type="ECO:0000256" key="6">
    <source>
        <dbReference type="PIRSR" id="PIRSR001430-2"/>
    </source>
</evidence>
<protein>
    <recommendedName>
        <fullName evidence="4">tRNA pseudouridine synthase A</fullName>
        <ecNumber evidence="4">5.4.99.12</ecNumber>
    </recommendedName>
    <alternativeName>
        <fullName evidence="4">tRNA pseudouridine(38-40) synthase</fullName>
    </alternativeName>
    <alternativeName>
        <fullName evidence="4">tRNA pseudouridylate synthase I</fullName>
    </alternativeName>
    <alternativeName>
        <fullName evidence="4">tRNA-uridine isomerase I</fullName>
    </alternativeName>
</protein>
<comment type="subunit">
    <text evidence="4">Homodimer.</text>
</comment>
<evidence type="ECO:0000256" key="1">
    <source>
        <dbReference type="ARBA" id="ARBA00009375"/>
    </source>
</evidence>
<feature type="binding site" evidence="4 6">
    <location>
        <position position="110"/>
    </location>
    <ligand>
        <name>substrate</name>
    </ligand>
</feature>
<keyword evidence="2 4" id="KW-0819">tRNA processing</keyword>
<dbReference type="InterPro" id="IPR020097">
    <property type="entry name" value="PsdUridine_synth_TruA_a/b_dom"/>
</dbReference>
<dbReference type="Gene3D" id="3.30.70.660">
    <property type="entry name" value="Pseudouridine synthase I, catalytic domain, C-terminal subdomain"/>
    <property type="match status" value="1"/>
</dbReference>
<dbReference type="AlphaFoldDB" id="A0A975BBJ8"/>
<dbReference type="GO" id="GO:0160147">
    <property type="term" value="F:tRNA pseudouridine(38-40) synthase activity"/>
    <property type="evidence" value="ECO:0007669"/>
    <property type="project" value="UniProtKB-EC"/>
</dbReference>
<dbReference type="InterPro" id="IPR020095">
    <property type="entry name" value="PsdUridine_synth_TruA_C"/>
</dbReference>
<dbReference type="GO" id="GO:0003723">
    <property type="term" value="F:RNA binding"/>
    <property type="evidence" value="ECO:0007669"/>
    <property type="project" value="InterPro"/>
</dbReference>
<dbReference type="CDD" id="cd02570">
    <property type="entry name" value="PseudoU_synth_EcTruA"/>
    <property type="match status" value="1"/>
</dbReference>